<dbReference type="InParanoid" id="T1ESQ3"/>
<reference evidence="3" key="1">
    <citation type="submission" date="2012-12" db="EMBL/GenBank/DDBJ databases">
        <authorList>
            <person name="Hellsten U."/>
            <person name="Grimwood J."/>
            <person name="Chapman J.A."/>
            <person name="Shapiro H."/>
            <person name="Aerts A."/>
            <person name="Otillar R.P."/>
            <person name="Terry A.Y."/>
            <person name="Boore J.L."/>
            <person name="Simakov O."/>
            <person name="Marletaz F."/>
            <person name="Cho S.-J."/>
            <person name="Edsinger-Gonzales E."/>
            <person name="Havlak P."/>
            <person name="Kuo D.-H."/>
            <person name="Larsson T."/>
            <person name="Lv J."/>
            <person name="Arendt D."/>
            <person name="Savage R."/>
            <person name="Osoegawa K."/>
            <person name="de Jong P."/>
            <person name="Lindberg D.R."/>
            <person name="Seaver E.C."/>
            <person name="Weisblat D.A."/>
            <person name="Putnam N.H."/>
            <person name="Grigoriev I.V."/>
            <person name="Rokhsar D.S."/>
        </authorList>
    </citation>
    <scope>NUCLEOTIDE SEQUENCE</scope>
</reference>
<sequence length="184" mass="20977">MNGANTGLEVGSRFRNTNQHFDGDLSVNGQHVDECINNRITSCNICHHNSINNNNNVHDNSNNKSKKIKVVENLNYGSDNNLNMHAISLFSPVNNDTTNNINNNNNKNINEIISINKQNNKTFDKKSTNNNASNKHHKMNSMKNLRPVLTMDKWLTMLAIMSFLYLDGVECTHQSWWSVLFFIV</sequence>
<accession>T1ESQ3</accession>
<evidence type="ECO:0000313" key="1">
    <source>
        <dbReference type="EMBL" id="ESN99003.1"/>
    </source>
</evidence>
<dbReference type="GeneID" id="20199603"/>
<evidence type="ECO:0000313" key="3">
    <source>
        <dbReference type="Proteomes" id="UP000015101"/>
    </source>
</evidence>
<reference evidence="2" key="3">
    <citation type="submission" date="2015-06" db="UniProtKB">
        <authorList>
            <consortium name="EnsemblMetazoa"/>
        </authorList>
    </citation>
    <scope>IDENTIFICATION</scope>
</reference>
<reference evidence="1 3" key="2">
    <citation type="journal article" date="2013" name="Nature">
        <title>Insights into bilaterian evolution from three spiralian genomes.</title>
        <authorList>
            <person name="Simakov O."/>
            <person name="Marletaz F."/>
            <person name="Cho S.J."/>
            <person name="Edsinger-Gonzales E."/>
            <person name="Havlak P."/>
            <person name="Hellsten U."/>
            <person name="Kuo D.H."/>
            <person name="Larsson T."/>
            <person name="Lv J."/>
            <person name="Arendt D."/>
            <person name="Savage R."/>
            <person name="Osoegawa K."/>
            <person name="de Jong P."/>
            <person name="Grimwood J."/>
            <person name="Chapman J.A."/>
            <person name="Shapiro H."/>
            <person name="Aerts A."/>
            <person name="Otillar R.P."/>
            <person name="Terry A.Y."/>
            <person name="Boore J.L."/>
            <person name="Grigoriev I.V."/>
            <person name="Lindberg D.R."/>
            <person name="Seaver E.C."/>
            <person name="Weisblat D.A."/>
            <person name="Putnam N.H."/>
            <person name="Rokhsar D.S."/>
        </authorList>
    </citation>
    <scope>NUCLEOTIDE SEQUENCE</scope>
</reference>
<protein>
    <submittedName>
        <fullName evidence="1 2">Uncharacterized protein</fullName>
    </submittedName>
</protein>
<gene>
    <name evidence="2" type="primary">20199603</name>
    <name evidence="1" type="ORF">HELRODRAFT_162478</name>
</gene>
<dbReference type="Proteomes" id="UP000015101">
    <property type="component" value="Unassembled WGS sequence"/>
</dbReference>
<keyword evidence="3" id="KW-1185">Reference proteome</keyword>
<dbReference type="HOGENOM" id="CLU_1469778_0_0_1"/>
<evidence type="ECO:0000313" key="2">
    <source>
        <dbReference type="EnsemblMetazoa" id="HelroP162478"/>
    </source>
</evidence>
<proteinExistence type="predicted"/>
<dbReference type="EMBL" id="KB097143">
    <property type="protein sequence ID" value="ESN99003.1"/>
    <property type="molecule type" value="Genomic_DNA"/>
</dbReference>
<dbReference type="EMBL" id="AMQM01001094">
    <property type="status" value="NOT_ANNOTATED_CDS"/>
    <property type="molecule type" value="Genomic_DNA"/>
</dbReference>
<dbReference type="AlphaFoldDB" id="T1ESQ3"/>
<dbReference type="RefSeq" id="XP_009022919.1">
    <property type="nucleotide sequence ID" value="XM_009024671.1"/>
</dbReference>
<dbReference type="EnsemblMetazoa" id="HelroT162478">
    <property type="protein sequence ID" value="HelroP162478"/>
    <property type="gene ID" value="HelroG162478"/>
</dbReference>
<organism evidence="2 3">
    <name type="scientific">Helobdella robusta</name>
    <name type="common">Californian leech</name>
    <dbReference type="NCBI Taxonomy" id="6412"/>
    <lineage>
        <taxon>Eukaryota</taxon>
        <taxon>Metazoa</taxon>
        <taxon>Spiralia</taxon>
        <taxon>Lophotrochozoa</taxon>
        <taxon>Annelida</taxon>
        <taxon>Clitellata</taxon>
        <taxon>Hirudinea</taxon>
        <taxon>Rhynchobdellida</taxon>
        <taxon>Glossiphoniidae</taxon>
        <taxon>Helobdella</taxon>
    </lineage>
</organism>
<dbReference type="CTD" id="20199603"/>
<dbReference type="KEGG" id="hro:HELRODRAFT_162478"/>
<name>T1ESQ3_HELRO</name>